<name>A0A210Q1V7_MIZYE</name>
<evidence type="ECO:0000256" key="3">
    <source>
        <dbReference type="ARBA" id="ARBA00023242"/>
    </source>
</evidence>
<evidence type="ECO:0000313" key="6">
    <source>
        <dbReference type="EMBL" id="OWF42711.1"/>
    </source>
</evidence>
<dbReference type="GO" id="GO:0005634">
    <property type="term" value="C:nucleus"/>
    <property type="evidence" value="ECO:0007669"/>
    <property type="project" value="UniProtKB-SubCell"/>
</dbReference>
<dbReference type="PANTHER" id="PTHR12972:SF0">
    <property type="entry name" value="PROTEIN DOWNSTREAM NEIGHBOR OF SON"/>
    <property type="match status" value="1"/>
</dbReference>
<gene>
    <name evidence="6" type="ORF">KP79_PYT06683</name>
</gene>
<organism evidence="6 7">
    <name type="scientific">Mizuhopecten yessoensis</name>
    <name type="common">Japanese scallop</name>
    <name type="synonym">Patinopecten yessoensis</name>
    <dbReference type="NCBI Taxonomy" id="6573"/>
    <lineage>
        <taxon>Eukaryota</taxon>
        <taxon>Metazoa</taxon>
        <taxon>Spiralia</taxon>
        <taxon>Lophotrochozoa</taxon>
        <taxon>Mollusca</taxon>
        <taxon>Bivalvia</taxon>
        <taxon>Autobranchia</taxon>
        <taxon>Pteriomorphia</taxon>
        <taxon>Pectinida</taxon>
        <taxon>Pectinoidea</taxon>
        <taxon>Pectinidae</taxon>
        <taxon>Mizuhopecten</taxon>
    </lineage>
</organism>
<dbReference type="EMBL" id="NEDP02005230">
    <property type="protein sequence ID" value="OWF42711.1"/>
    <property type="molecule type" value="Genomic_DNA"/>
</dbReference>
<dbReference type="STRING" id="6573.A0A210Q1V7"/>
<accession>A0A210Q1V7</accession>
<keyword evidence="7" id="KW-1185">Reference proteome</keyword>
<keyword evidence="3" id="KW-0539">Nucleus</keyword>
<feature type="compositionally biased region" description="Polar residues" evidence="5">
    <location>
        <begin position="57"/>
        <end position="67"/>
    </location>
</feature>
<evidence type="ECO:0000256" key="2">
    <source>
        <dbReference type="ARBA" id="ARBA00022473"/>
    </source>
</evidence>
<dbReference type="PRINTS" id="PR02064">
    <property type="entry name" value="DONSON"/>
</dbReference>
<evidence type="ECO:0000256" key="5">
    <source>
        <dbReference type="SAM" id="MobiDB-lite"/>
    </source>
</evidence>
<evidence type="ECO:0000313" key="7">
    <source>
        <dbReference type="Proteomes" id="UP000242188"/>
    </source>
</evidence>
<sequence length="590" mass="67359">MDDTNSSPTWKKPSDIMKKHRKKKRVSLQSSDEKPPNKLTDIFSTKSMFLQSKRRNPFSQEIETGSPSKRMKCENEELSPNSDNSQENALFTILGGIEKAHKYEENQQVEISTPSPGQTEHFSIYDDDSKSQFEFIEKLFNDRHREQNKEKFVELEDERIEDPMQSTDIPVDWSLKVKMRVISEKSLLWCTQLRTAEEARGISQFLTGPPDTLMALKESERKAHFQEAGLYWIYPSLPWMKLFPRIAPDAKLRTANIGLLDNLVQTALQSDWTESFTSVFHQLRAQHCPYFYVCTHQFSVLFRASAVAGQTNLSALITPTTRGMRQSLKGEDISFTLPVLEHRKNCINPEKGSEVRKKQGTQTKKAEQPYLDDEDEMIDTDEGASVWLESIGLDKKHFPSLEPNKVKIQREGFKLIDNRPESTVHVIGSDVQALYNYLLNCRSCVATSGPQAGLPPTILSPTAFKGATLKSHQTKHSLVKQMDDNKLIKPVHILEICGPVLPHHIASYKWLFQHTQEGHFSLSFNTHEPSISFNAPVGSEDDITKDVAIREQFVMGHRKFDSFFSNKPVDSRLTCIKDIQCKLGFFSFLV</sequence>
<comment type="similarity">
    <text evidence="4">Belongs to the DONSON family.</text>
</comment>
<feature type="region of interest" description="Disordered" evidence="5">
    <location>
        <begin position="1"/>
        <end position="86"/>
    </location>
</feature>
<evidence type="ECO:0000256" key="1">
    <source>
        <dbReference type="ARBA" id="ARBA00004123"/>
    </source>
</evidence>
<dbReference type="OrthoDB" id="534063at2759"/>
<keyword evidence="2" id="KW-0217">Developmental protein</keyword>
<dbReference type="Proteomes" id="UP000242188">
    <property type="component" value="Unassembled WGS sequence"/>
</dbReference>
<dbReference type="AlphaFoldDB" id="A0A210Q1V7"/>
<dbReference type="InterPro" id="IPR024861">
    <property type="entry name" value="Donson"/>
</dbReference>
<evidence type="ECO:0000256" key="4">
    <source>
        <dbReference type="ARBA" id="ARBA00025806"/>
    </source>
</evidence>
<dbReference type="GO" id="GO:0033260">
    <property type="term" value="P:nuclear DNA replication"/>
    <property type="evidence" value="ECO:0007669"/>
    <property type="project" value="TreeGrafter"/>
</dbReference>
<comment type="caution">
    <text evidence="6">The sequence shown here is derived from an EMBL/GenBank/DDBJ whole genome shotgun (WGS) entry which is preliminary data.</text>
</comment>
<proteinExistence type="inferred from homology"/>
<comment type="subcellular location">
    <subcellularLocation>
        <location evidence="1">Nucleus</location>
    </subcellularLocation>
</comment>
<reference evidence="6 7" key="1">
    <citation type="journal article" date="2017" name="Nat. Ecol. Evol.">
        <title>Scallop genome provides insights into evolution of bilaterian karyotype and development.</title>
        <authorList>
            <person name="Wang S."/>
            <person name="Zhang J."/>
            <person name="Jiao W."/>
            <person name="Li J."/>
            <person name="Xun X."/>
            <person name="Sun Y."/>
            <person name="Guo X."/>
            <person name="Huan P."/>
            <person name="Dong B."/>
            <person name="Zhang L."/>
            <person name="Hu X."/>
            <person name="Sun X."/>
            <person name="Wang J."/>
            <person name="Zhao C."/>
            <person name="Wang Y."/>
            <person name="Wang D."/>
            <person name="Huang X."/>
            <person name="Wang R."/>
            <person name="Lv J."/>
            <person name="Li Y."/>
            <person name="Zhang Z."/>
            <person name="Liu B."/>
            <person name="Lu W."/>
            <person name="Hui Y."/>
            <person name="Liang J."/>
            <person name="Zhou Z."/>
            <person name="Hou R."/>
            <person name="Li X."/>
            <person name="Liu Y."/>
            <person name="Li H."/>
            <person name="Ning X."/>
            <person name="Lin Y."/>
            <person name="Zhao L."/>
            <person name="Xing Q."/>
            <person name="Dou J."/>
            <person name="Li Y."/>
            <person name="Mao J."/>
            <person name="Guo H."/>
            <person name="Dou H."/>
            <person name="Li T."/>
            <person name="Mu C."/>
            <person name="Jiang W."/>
            <person name="Fu Q."/>
            <person name="Fu X."/>
            <person name="Miao Y."/>
            <person name="Liu J."/>
            <person name="Yu Q."/>
            <person name="Li R."/>
            <person name="Liao H."/>
            <person name="Li X."/>
            <person name="Kong Y."/>
            <person name="Jiang Z."/>
            <person name="Chourrout D."/>
            <person name="Li R."/>
            <person name="Bao Z."/>
        </authorList>
    </citation>
    <scope>NUCLEOTIDE SEQUENCE [LARGE SCALE GENOMIC DNA]</scope>
    <source>
        <strain evidence="6 7">PY_sf001</strain>
    </source>
</reference>
<protein>
    <submittedName>
        <fullName evidence="6">Protein downstream neighbor of son-like</fullName>
    </submittedName>
</protein>
<dbReference type="PANTHER" id="PTHR12972">
    <property type="entry name" value="DOWNSTREAM NEIGHBOR OF SON"/>
    <property type="match status" value="1"/>
</dbReference>